<proteinExistence type="predicted"/>
<dbReference type="Proteomes" id="UP000274661">
    <property type="component" value="Unassembled WGS sequence"/>
</dbReference>
<reference evidence="3 4" key="1">
    <citation type="submission" date="2018-12" db="EMBL/GenBank/DDBJ databases">
        <title>Sphingomonas sp. HMF7854 Genome sequencing and assembly.</title>
        <authorList>
            <person name="Cha I."/>
            <person name="Kang H."/>
            <person name="Kim H."/>
            <person name="Kang J."/>
            <person name="Joh K."/>
        </authorList>
    </citation>
    <scope>NUCLEOTIDE SEQUENCE [LARGE SCALE GENOMIC DNA]</scope>
    <source>
        <strain evidence="3 4">HMF7854</strain>
    </source>
</reference>
<sequence>MATPLGTGKKTVDLATNGPRRRVQIRRDPPPVPAKPPSAQDIRERETRELVVGVVVFAVALVALFILVERALGWTQSPPATIVLVL</sequence>
<keyword evidence="2" id="KW-0472">Membrane</keyword>
<dbReference type="EMBL" id="RWJF01000001">
    <property type="protein sequence ID" value="RST29987.1"/>
    <property type="molecule type" value="Genomic_DNA"/>
</dbReference>
<dbReference type="RefSeq" id="WP_126717823.1">
    <property type="nucleotide sequence ID" value="NZ_RWJF01000001.1"/>
</dbReference>
<accession>A0A429V7Z8</accession>
<organism evidence="3 4">
    <name type="scientific">Sphingomonas ginkgonis</name>
    <dbReference type="NCBI Taxonomy" id="2315330"/>
    <lineage>
        <taxon>Bacteria</taxon>
        <taxon>Pseudomonadati</taxon>
        <taxon>Pseudomonadota</taxon>
        <taxon>Alphaproteobacteria</taxon>
        <taxon>Sphingomonadales</taxon>
        <taxon>Sphingomonadaceae</taxon>
        <taxon>Sphingomonas</taxon>
    </lineage>
</organism>
<evidence type="ECO:0000313" key="3">
    <source>
        <dbReference type="EMBL" id="RST29987.1"/>
    </source>
</evidence>
<keyword evidence="2" id="KW-1133">Transmembrane helix</keyword>
<keyword evidence="2" id="KW-0812">Transmembrane</keyword>
<comment type="caution">
    <text evidence="3">The sequence shown here is derived from an EMBL/GenBank/DDBJ whole genome shotgun (WGS) entry which is preliminary data.</text>
</comment>
<evidence type="ECO:0000256" key="2">
    <source>
        <dbReference type="SAM" id="Phobius"/>
    </source>
</evidence>
<name>A0A429V7Z8_9SPHN</name>
<feature type="transmembrane region" description="Helical" evidence="2">
    <location>
        <begin position="50"/>
        <end position="68"/>
    </location>
</feature>
<dbReference type="AlphaFoldDB" id="A0A429V7Z8"/>
<gene>
    <name evidence="3" type="ORF">HMF7854_03455</name>
</gene>
<keyword evidence="4" id="KW-1185">Reference proteome</keyword>
<evidence type="ECO:0000256" key="1">
    <source>
        <dbReference type="SAM" id="MobiDB-lite"/>
    </source>
</evidence>
<feature type="region of interest" description="Disordered" evidence="1">
    <location>
        <begin position="1"/>
        <end position="42"/>
    </location>
</feature>
<evidence type="ECO:0000313" key="4">
    <source>
        <dbReference type="Proteomes" id="UP000274661"/>
    </source>
</evidence>
<protein>
    <submittedName>
        <fullName evidence="3">Uncharacterized protein</fullName>
    </submittedName>
</protein>